<dbReference type="AlphaFoldDB" id="A0A7S1LMV2"/>
<feature type="domain" description="EF-hand" evidence="4">
    <location>
        <begin position="48"/>
        <end position="83"/>
    </location>
</feature>
<protein>
    <recommendedName>
        <fullName evidence="4">EF-hand domain-containing protein</fullName>
    </recommendedName>
</protein>
<feature type="compositionally biased region" description="Low complexity" evidence="3">
    <location>
        <begin position="17"/>
        <end position="27"/>
    </location>
</feature>
<dbReference type="InterPro" id="IPR050230">
    <property type="entry name" value="CALM/Myosin/TropC-like"/>
</dbReference>
<dbReference type="InterPro" id="IPR011992">
    <property type="entry name" value="EF-hand-dom_pair"/>
</dbReference>
<dbReference type="PANTHER" id="PTHR23048:SF59">
    <property type="entry name" value="EF-HAND SUPERFAMILY PROTEIN"/>
    <property type="match status" value="1"/>
</dbReference>
<dbReference type="GO" id="GO:0005509">
    <property type="term" value="F:calcium ion binding"/>
    <property type="evidence" value="ECO:0007669"/>
    <property type="project" value="InterPro"/>
</dbReference>
<feature type="compositionally biased region" description="Pro residues" evidence="3">
    <location>
        <begin position="1"/>
        <end position="16"/>
    </location>
</feature>
<name>A0A7S1LMV2_NEODS</name>
<evidence type="ECO:0000259" key="4">
    <source>
        <dbReference type="PROSITE" id="PS50222"/>
    </source>
</evidence>
<proteinExistence type="predicted"/>
<gene>
    <name evidence="5" type="ORF">NDES1114_LOCUS11042</name>
</gene>
<dbReference type="SMART" id="SM00054">
    <property type="entry name" value="EFh"/>
    <property type="match status" value="3"/>
</dbReference>
<evidence type="ECO:0000256" key="3">
    <source>
        <dbReference type="SAM" id="MobiDB-lite"/>
    </source>
</evidence>
<dbReference type="CDD" id="cd00051">
    <property type="entry name" value="EFh"/>
    <property type="match status" value="1"/>
</dbReference>
<keyword evidence="1" id="KW-0677">Repeat</keyword>
<dbReference type="PROSITE" id="PS50222">
    <property type="entry name" value="EF_HAND_2"/>
    <property type="match status" value="2"/>
</dbReference>
<sequence>MPPKPAAAGSPKPPPKTAAAAAAAAAKQKSERRRGATHNRLAIELSDAQRDELRQAFDLFDSEGTGRIQATEVKVALRALGFEVKKDELKQLLTEVGTNPNGTMDFNEFLRVILHKVGEKESKEEVIRAFKMFDDADRGCFTLDDLKRISEELGQELTDDELREMMEFAHPRGKARDHGGREQLQISEEDFMRLMKRANVY</sequence>
<dbReference type="PANTHER" id="PTHR23048">
    <property type="entry name" value="MYOSIN LIGHT CHAIN 1, 3"/>
    <property type="match status" value="1"/>
</dbReference>
<dbReference type="SUPFAM" id="SSF47473">
    <property type="entry name" value="EF-hand"/>
    <property type="match status" value="1"/>
</dbReference>
<dbReference type="FunFam" id="1.10.238.10:FF:000001">
    <property type="entry name" value="Calmodulin 1"/>
    <property type="match status" value="1"/>
</dbReference>
<dbReference type="Pfam" id="PF13833">
    <property type="entry name" value="EF-hand_8"/>
    <property type="match status" value="1"/>
</dbReference>
<accession>A0A7S1LMV2</accession>
<evidence type="ECO:0000313" key="5">
    <source>
        <dbReference type="EMBL" id="CAD9108663.1"/>
    </source>
</evidence>
<keyword evidence="2" id="KW-0106">Calcium</keyword>
<evidence type="ECO:0000256" key="2">
    <source>
        <dbReference type="ARBA" id="ARBA00022837"/>
    </source>
</evidence>
<evidence type="ECO:0000256" key="1">
    <source>
        <dbReference type="ARBA" id="ARBA00022737"/>
    </source>
</evidence>
<feature type="region of interest" description="Disordered" evidence="3">
    <location>
        <begin position="1"/>
        <end position="39"/>
    </location>
</feature>
<dbReference type="Pfam" id="PF13499">
    <property type="entry name" value="EF-hand_7"/>
    <property type="match status" value="1"/>
</dbReference>
<feature type="domain" description="EF-hand" evidence="4">
    <location>
        <begin position="121"/>
        <end position="156"/>
    </location>
</feature>
<dbReference type="EMBL" id="HBGF01016795">
    <property type="protein sequence ID" value="CAD9108663.1"/>
    <property type="molecule type" value="Transcribed_RNA"/>
</dbReference>
<dbReference type="GO" id="GO:0016460">
    <property type="term" value="C:myosin II complex"/>
    <property type="evidence" value="ECO:0007669"/>
    <property type="project" value="TreeGrafter"/>
</dbReference>
<dbReference type="Gene3D" id="1.10.238.10">
    <property type="entry name" value="EF-hand"/>
    <property type="match status" value="2"/>
</dbReference>
<organism evidence="5">
    <name type="scientific">Neobodo designis</name>
    <name type="common">Flagellated protozoan</name>
    <name type="synonym">Bodo designis</name>
    <dbReference type="NCBI Taxonomy" id="312471"/>
    <lineage>
        <taxon>Eukaryota</taxon>
        <taxon>Discoba</taxon>
        <taxon>Euglenozoa</taxon>
        <taxon>Kinetoplastea</taxon>
        <taxon>Metakinetoplastina</taxon>
        <taxon>Neobodonida</taxon>
        <taxon>Neobodo</taxon>
    </lineage>
</organism>
<dbReference type="InterPro" id="IPR002048">
    <property type="entry name" value="EF_hand_dom"/>
</dbReference>
<reference evidence="5" key="1">
    <citation type="submission" date="2021-01" db="EMBL/GenBank/DDBJ databases">
        <authorList>
            <person name="Corre E."/>
            <person name="Pelletier E."/>
            <person name="Niang G."/>
            <person name="Scheremetjew M."/>
            <person name="Finn R."/>
            <person name="Kale V."/>
            <person name="Holt S."/>
            <person name="Cochrane G."/>
            <person name="Meng A."/>
            <person name="Brown T."/>
            <person name="Cohen L."/>
        </authorList>
    </citation>
    <scope>NUCLEOTIDE SEQUENCE</scope>
    <source>
        <strain evidence="5">CCAP 1951/1</strain>
    </source>
</reference>